<dbReference type="AlphaFoldDB" id="A0A939G4T4"/>
<sequence length="55" mass="6175">MINIFFMSCCQVRNLTEAGSECRTTPDPMYLFCSSFYTGSGVVRHSDPASVRFLT</sequence>
<comment type="caution">
    <text evidence="1">The sequence shown here is derived from an EMBL/GenBank/DDBJ whole genome shotgun (WGS) entry which is preliminary data.</text>
</comment>
<dbReference type="Proteomes" id="UP000664795">
    <property type="component" value="Unassembled WGS sequence"/>
</dbReference>
<dbReference type="RefSeq" id="WP_207336088.1">
    <property type="nucleotide sequence ID" value="NZ_JAFMYU010000010.1"/>
</dbReference>
<proteinExistence type="predicted"/>
<protein>
    <submittedName>
        <fullName evidence="1">Uncharacterized protein</fullName>
    </submittedName>
</protein>
<reference evidence="1 2" key="1">
    <citation type="submission" date="2021-03" db="EMBL/GenBank/DDBJ databases">
        <title>Fibrella sp. HMF5036 genome sequencing and assembly.</title>
        <authorList>
            <person name="Kang H."/>
            <person name="Kim H."/>
            <person name="Bae S."/>
            <person name="Joh K."/>
        </authorList>
    </citation>
    <scope>NUCLEOTIDE SEQUENCE [LARGE SCALE GENOMIC DNA]</scope>
    <source>
        <strain evidence="1 2">HMF5036</strain>
    </source>
</reference>
<gene>
    <name evidence="1" type="ORF">J2I48_13995</name>
</gene>
<evidence type="ECO:0000313" key="2">
    <source>
        <dbReference type="Proteomes" id="UP000664795"/>
    </source>
</evidence>
<keyword evidence="2" id="KW-1185">Reference proteome</keyword>
<accession>A0A939G4T4</accession>
<name>A0A939G4T4_9BACT</name>
<dbReference type="EMBL" id="JAFMYU010000010">
    <property type="protein sequence ID" value="MBO0932119.1"/>
    <property type="molecule type" value="Genomic_DNA"/>
</dbReference>
<evidence type="ECO:0000313" key="1">
    <source>
        <dbReference type="EMBL" id="MBO0932119.1"/>
    </source>
</evidence>
<organism evidence="1 2">
    <name type="scientific">Fibrella aquatilis</name>
    <dbReference type="NCBI Taxonomy" id="2817059"/>
    <lineage>
        <taxon>Bacteria</taxon>
        <taxon>Pseudomonadati</taxon>
        <taxon>Bacteroidota</taxon>
        <taxon>Cytophagia</taxon>
        <taxon>Cytophagales</taxon>
        <taxon>Spirosomataceae</taxon>
        <taxon>Fibrella</taxon>
    </lineage>
</organism>